<dbReference type="GO" id="GO:0016071">
    <property type="term" value="P:mRNA metabolic process"/>
    <property type="evidence" value="ECO:0007669"/>
    <property type="project" value="UniProtKB-ARBA"/>
</dbReference>
<name>S8D558_9LAMI</name>
<dbReference type="OrthoDB" id="1921042at2759"/>
<dbReference type="EMBL" id="AUSU01000791">
    <property type="protein sequence ID" value="EPS72551.1"/>
    <property type="molecule type" value="Genomic_DNA"/>
</dbReference>
<comment type="caution">
    <text evidence="2">The sequence shown here is derived from an EMBL/GenBank/DDBJ whole genome shotgun (WGS) entry which is preliminary data.</text>
</comment>
<feature type="region of interest" description="Disordered" evidence="1">
    <location>
        <begin position="1"/>
        <end position="25"/>
    </location>
</feature>
<protein>
    <submittedName>
        <fullName evidence="2">Uncharacterized protein</fullName>
    </submittedName>
</protein>
<sequence length="193" mass="21345">METLVYSHHKSSHQYYRRSRGHEPSKDAYFASPPSDGFRGITCRAFESGGGLLPTPFSAFSDTTPVNTKAALRAISPSSSENRKGPRRILKSRSVPVPIKFKFHEDFLLSERWAGPAYSISPPPSSLPLPKFSVQSKRMISFDREVDLLPMAKSAPASPVRESSSSPGISLFEFSNSATKTLRRILNLDIADE</sequence>
<dbReference type="Pfam" id="PF15365">
    <property type="entry name" value="PNRC"/>
    <property type="match status" value="1"/>
</dbReference>
<evidence type="ECO:0000313" key="3">
    <source>
        <dbReference type="Proteomes" id="UP000015453"/>
    </source>
</evidence>
<dbReference type="PANTHER" id="PTHR35306:SF1">
    <property type="entry name" value="VQ DOMAIN-CONTAINING PROTEIN"/>
    <property type="match status" value="1"/>
</dbReference>
<proteinExistence type="predicted"/>
<keyword evidence="3" id="KW-1185">Reference proteome</keyword>
<evidence type="ECO:0000313" key="2">
    <source>
        <dbReference type="EMBL" id="EPS72551.1"/>
    </source>
</evidence>
<reference evidence="2 3" key="1">
    <citation type="journal article" date="2013" name="BMC Genomics">
        <title>The miniature genome of a carnivorous plant Genlisea aurea contains a low number of genes and short non-coding sequences.</title>
        <authorList>
            <person name="Leushkin E.V."/>
            <person name="Sutormin R.A."/>
            <person name="Nabieva E.R."/>
            <person name="Penin A.A."/>
            <person name="Kondrashov A.S."/>
            <person name="Logacheva M.D."/>
        </authorList>
    </citation>
    <scope>NUCLEOTIDE SEQUENCE [LARGE SCALE GENOMIC DNA]</scope>
</reference>
<dbReference type="InterPro" id="IPR028322">
    <property type="entry name" value="PNRC-like_rgn"/>
</dbReference>
<organism evidence="2 3">
    <name type="scientific">Genlisea aurea</name>
    <dbReference type="NCBI Taxonomy" id="192259"/>
    <lineage>
        <taxon>Eukaryota</taxon>
        <taxon>Viridiplantae</taxon>
        <taxon>Streptophyta</taxon>
        <taxon>Embryophyta</taxon>
        <taxon>Tracheophyta</taxon>
        <taxon>Spermatophyta</taxon>
        <taxon>Magnoliopsida</taxon>
        <taxon>eudicotyledons</taxon>
        <taxon>Gunneridae</taxon>
        <taxon>Pentapetalae</taxon>
        <taxon>asterids</taxon>
        <taxon>lamiids</taxon>
        <taxon>Lamiales</taxon>
        <taxon>Lentibulariaceae</taxon>
        <taxon>Genlisea</taxon>
    </lineage>
</organism>
<dbReference type="AlphaFoldDB" id="S8D558"/>
<evidence type="ECO:0000256" key="1">
    <source>
        <dbReference type="SAM" id="MobiDB-lite"/>
    </source>
</evidence>
<accession>S8D558</accession>
<dbReference type="PANTHER" id="PTHR35306">
    <property type="entry name" value="BNAA03G57290D PROTEIN"/>
    <property type="match status" value="1"/>
</dbReference>
<dbReference type="Proteomes" id="UP000015453">
    <property type="component" value="Unassembled WGS sequence"/>
</dbReference>
<gene>
    <name evidence="2" type="ORF">M569_02211</name>
</gene>
<feature type="compositionally biased region" description="Basic residues" evidence="1">
    <location>
        <begin position="7"/>
        <end position="20"/>
    </location>
</feature>